<feature type="chain" id="PRO_5040432965" evidence="1">
    <location>
        <begin position="22"/>
        <end position="620"/>
    </location>
</feature>
<dbReference type="Proteomes" id="UP000767238">
    <property type="component" value="Unassembled WGS sequence"/>
</dbReference>
<protein>
    <submittedName>
        <fullName evidence="2">Uncharacterized protein</fullName>
    </submittedName>
</protein>
<name>A0A9P8GH97_AURME</name>
<dbReference type="OrthoDB" id="3926532at2759"/>
<reference evidence="2" key="2">
    <citation type="submission" date="2021-08" db="EMBL/GenBank/DDBJ databases">
        <authorList>
            <person name="Gostincar C."/>
            <person name="Sun X."/>
            <person name="Song Z."/>
            <person name="Gunde-Cimerman N."/>
        </authorList>
    </citation>
    <scope>NUCLEOTIDE SEQUENCE</scope>
    <source>
        <strain evidence="2">EXF-8016</strain>
    </source>
</reference>
<organism evidence="2 3">
    <name type="scientific">Aureobasidium melanogenum</name>
    <name type="common">Aureobasidium pullulans var. melanogenum</name>
    <dbReference type="NCBI Taxonomy" id="46634"/>
    <lineage>
        <taxon>Eukaryota</taxon>
        <taxon>Fungi</taxon>
        <taxon>Dikarya</taxon>
        <taxon>Ascomycota</taxon>
        <taxon>Pezizomycotina</taxon>
        <taxon>Dothideomycetes</taxon>
        <taxon>Dothideomycetidae</taxon>
        <taxon>Dothideales</taxon>
        <taxon>Saccotheciaceae</taxon>
        <taxon>Aureobasidium</taxon>
    </lineage>
</organism>
<comment type="caution">
    <text evidence="2">The sequence shown here is derived from an EMBL/GenBank/DDBJ whole genome shotgun (WGS) entry which is preliminary data.</text>
</comment>
<feature type="non-terminal residue" evidence="2">
    <location>
        <position position="620"/>
    </location>
</feature>
<sequence length="620" mass="65054">MKASFLASGLIFGTFASSAIANPLEARALTRTITATQTNTVTKYKTTTQTQIQTVTEIEKEIIKKTKTKTVVSSTTISVPTTVTKVSTRNVPGPTTTKTVVSSTTLVVNRPTTTTAYKTSTIVSTKSLSAQTVLSTKTLLPSTVIVTKTLPASTIISTKTIQSVRTSVFSAPAQTVTSVIVTEIPGPTITDLSIATITAVSTAFINNGNGTCGSLSTSLSNLNLTASAIPYPTLTSSNLTTPATSSAAIASSTSYANVKTATCDSAPAYYIQVSNSGTEVDGTVFCNQGGPTSSGSWMYMYPPASAETLASLGVGPMIPQPFVYDKQTGELVSYWNSEEVLTSYITSDTRAGLVYSGDRDPPLSCGLEGSILVNCGSNYTGSFQLGVRVEGSGDWLYMLRVLGGDSYDSQDDHDATFTLIPACDLNGGDGSSMSTSTLAAASTTSSSAAATSTAPAYVNVITTTCEDPHAYYIEMTDSGTPADGTVMCNGYAGNPDNWLYFDAPSSAAVLGQQLPQPFNFDNSTGVLTTTWSSGESLHVYPIQNVDTRSGYVYANTQGYNLICSMDGNQLVNCHSSETPSAIGLRFEADSGMLRVAGGYNYDNAKDATFRLIPACDPYQY</sequence>
<gene>
    <name evidence="2" type="ORF">KCV03_g4401</name>
</gene>
<dbReference type="EMBL" id="JAHFYH010000026">
    <property type="protein sequence ID" value="KAH0223216.1"/>
    <property type="molecule type" value="Genomic_DNA"/>
</dbReference>
<feature type="signal peptide" evidence="1">
    <location>
        <begin position="1"/>
        <end position="21"/>
    </location>
</feature>
<evidence type="ECO:0000313" key="3">
    <source>
        <dbReference type="Proteomes" id="UP000767238"/>
    </source>
</evidence>
<reference evidence="2" key="1">
    <citation type="journal article" date="2021" name="J Fungi (Basel)">
        <title>Virulence traits and population genomics of the black yeast Aureobasidium melanogenum.</title>
        <authorList>
            <person name="Cernosa A."/>
            <person name="Sun X."/>
            <person name="Gostincar C."/>
            <person name="Fang C."/>
            <person name="Gunde-Cimerman N."/>
            <person name="Song Z."/>
        </authorList>
    </citation>
    <scope>NUCLEOTIDE SEQUENCE</scope>
    <source>
        <strain evidence="2">EXF-8016</strain>
    </source>
</reference>
<evidence type="ECO:0000313" key="2">
    <source>
        <dbReference type="EMBL" id="KAH0223216.1"/>
    </source>
</evidence>
<evidence type="ECO:0000256" key="1">
    <source>
        <dbReference type="SAM" id="SignalP"/>
    </source>
</evidence>
<proteinExistence type="predicted"/>
<dbReference type="AlphaFoldDB" id="A0A9P8GH97"/>
<keyword evidence="1" id="KW-0732">Signal</keyword>
<accession>A0A9P8GH97</accession>